<dbReference type="RefSeq" id="WP_009626330.1">
    <property type="nucleotide sequence ID" value="NZ_VBTY01000039.1"/>
</dbReference>
<name>A0A9X4RKV3_9CYAN</name>
<comment type="caution">
    <text evidence="1">The sequence shown here is derived from an EMBL/GenBank/DDBJ whole genome shotgun (WGS) entry which is preliminary data.</text>
</comment>
<dbReference type="AlphaFoldDB" id="A0A9X4RKV3"/>
<organism evidence="1 2">
    <name type="scientific">Pseudanabaena catenata USMAC16</name>
    <dbReference type="NCBI Taxonomy" id="1855837"/>
    <lineage>
        <taxon>Bacteria</taxon>
        <taxon>Bacillati</taxon>
        <taxon>Cyanobacteriota</taxon>
        <taxon>Cyanophyceae</taxon>
        <taxon>Pseudanabaenales</taxon>
        <taxon>Pseudanabaenaceae</taxon>
        <taxon>Pseudanabaena</taxon>
    </lineage>
</organism>
<evidence type="ECO:0000313" key="1">
    <source>
        <dbReference type="EMBL" id="MDG3494264.1"/>
    </source>
</evidence>
<dbReference type="NCBIfam" id="TIGR03831">
    <property type="entry name" value="YgiT_finger"/>
    <property type="match status" value="1"/>
</dbReference>
<gene>
    <name evidence="1" type="ORF">FEV09_06800</name>
</gene>
<evidence type="ECO:0000313" key="2">
    <source>
        <dbReference type="Proteomes" id="UP001152872"/>
    </source>
</evidence>
<dbReference type="EMBL" id="VBTY01000039">
    <property type="protein sequence ID" value="MDG3494264.1"/>
    <property type="molecule type" value="Genomic_DNA"/>
</dbReference>
<sequence length="74" mass="8587">MECIYCKGHMEKKTAPFSIQKNSYYLHWDAIPAFVCDQCGEVYFAEHEVDIIQSAISELDRKNVEFYTSDKEAA</sequence>
<proteinExistence type="predicted"/>
<dbReference type="Gene3D" id="3.10.20.860">
    <property type="match status" value="1"/>
</dbReference>
<accession>A0A9X4RKV3</accession>
<reference evidence="1" key="1">
    <citation type="submission" date="2019-05" db="EMBL/GenBank/DDBJ databases">
        <title>Whole genome sequencing of Pseudanabaena catenata USMAC16.</title>
        <authorList>
            <person name="Khan Z."/>
            <person name="Omar W.M."/>
            <person name="Convey P."/>
            <person name="Merican F."/>
            <person name="Najimudin N."/>
        </authorList>
    </citation>
    <scope>NUCLEOTIDE SEQUENCE</scope>
    <source>
        <strain evidence="1">USMAC16</strain>
    </source>
</reference>
<dbReference type="Proteomes" id="UP001152872">
    <property type="component" value="Unassembled WGS sequence"/>
</dbReference>
<protein>
    <submittedName>
        <fullName evidence="1">YgiT-type zinc finger protein</fullName>
    </submittedName>
</protein>
<dbReference type="InterPro" id="IPR022453">
    <property type="entry name" value="Znf_MqsA-type"/>
</dbReference>
<keyword evidence="2" id="KW-1185">Reference proteome</keyword>